<protein>
    <submittedName>
        <fullName evidence="2">Pseudouridine synthase</fullName>
    </submittedName>
</protein>
<evidence type="ECO:0000313" key="2">
    <source>
        <dbReference type="EMBL" id="AKO52174.1"/>
    </source>
</evidence>
<dbReference type="PANTHER" id="PTHR39586">
    <property type="entry name" value="CYTOPLASMIC PROTEIN-RELATED"/>
    <property type="match status" value="1"/>
</dbReference>
<evidence type="ECO:0000313" key="3">
    <source>
        <dbReference type="Proteomes" id="UP000036406"/>
    </source>
</evidence>
<organism evidence="2 3">
    <name type="scientific">Marinobacter psychrophilus</name>
    <dbReference type="NCBI Taxonomy" id="330734"/>
    <lineage>
        <taxon>Bacteria</taxon>
        <taxon>Pseudomonadati</taxon>
        <taxon>Pseudomonadota</taxon>
        <taxon>Gammaproteobacteria</taxon>
        <taxon>Pseudomonadales</taxon>
        <taxon>Marinobacteraceae</taxon>
        <taxon>Marinobacter</taxon>
    </lineage>
</organism>
<dbReference type="Gene3D" id="1.20.1440.40">
    <property type="entry name" value="YqcC-like"/>
    <property type="match status" value="1"/>
</dbReference>
<dbReference type="Pfam" id="PF04287">
    <property type="entry name" value="DUF446"/>
    <property type="match status" value="1"/>
</dbReference>
<keyword evidence="3" id="KW-1185">Reference proteome</keyword>
<dbReference type="PATRIC" id="fig|330734.3.peg.1438"/>
<dbReference type="SUPFAM" id="SSF158452">
    <property type="entry name" value="YqcC-like"/>
    <property type="match status" value="1"/>
</dbReference>
<proteinExistence type="predicted"/>
<dbReference type="KEGG" id="mpq:ABA45_06830"/>
<dbReference type="PANTHER" id="PTHR39586:SF1">
    <property type="entry name" value="CYTOPLASMIC PROTEIN"/>
    <property type="match status" value="1"/>
</dbReference>
<dbReference type="Proteomes" id="UP000036406">
    <property type="component" value="Chromosome"/>
</dbReference>
<dbReference type="PIRSF" id="PIRSF006257">
    <property type="entry name" value="UCP006257"/>
    <property type="match status" value="1"/>
</dbReference>
<sequence>MKDGHDTLGHTYQVADRLLAIEIQLRQMNCWQSEPLAAEKYLSREPFCLDTMSFEQWLQFVLLARLKQLVEDDQPLPMVSGVAPMAEEHYRSGSGPGQALIRELAALDELLGAKPG</sequence>
<dbReference type="EMBL" id="CP011494">
    <property type="protein sequence ID" value="AKO52174.1"/>
    <property type="molecule type" value="Genomic_DNA"/>
</dbReference>
<reference evidence="2 3" key="1">
    <citation type="submission" date="2015-05" db="EMBL/GenBank/DDBJ databases">
        <title>Complete genome of Marinobacter psychrophilus strain 20041T isolated from sea-ice of the Canadian Basin.</title>
        <authorList>
            <person name="Song L."/>
            <person name="Ren L."/>
            <person name="Yu Y."/>
            <person name="Wang X."/>
        </authorList>
    </citation>
    <scope>NUCLEOTIDE SEQUENCE [LARGE SCALE GENOMIC DNA]</scope>
    <source>
        <strain evidence="2 3">20041</strain>
    </source>
</reference>
<dbReference type="AlphaFoldDB" id="A0A0H4HZS7"/>
<dbReference type="InterPro" id="IPR007384">
    <property type="entry name" value="UCP006257"/>
</dbReference>
<gene>
    <name evidence="2" type="ORF">ABA45_06830</name>
</gene>
<dbReference type="InterPro" id="IPR036814">
    <property type="entry name" value="YqcC-like_sf"/>
</dbReference>
<feature type="domain" description="YqcC-like" evidence="1">
    <location>
        <begin position="13"/>
        <end position="110"/>
    </location>
</feature>
<dbReference type="RefSeq" id="WP_048384868.1">
    <property type="nucleotide sequence ID" value="NZ_CP011494.1"/>
</dbReference>
<name>A0A0H4HZS7_9GAMM</name>
<dbReference type="STRING" id="330734.ABA45_06830"/>
<dbReference type="GO" id="GO:0044010">
    <property type="term" value="P:single-species biofilm formation"/>
    <property type="evidence" value="ECO:0007669"/>
    <property type="project" value="TreeGrafter"/>
</dbReference>
<evidence type="ECO:0000259" key="1">
    <source>
        <dbReference type="Pfam" id="PF04287"/>
    </source>
</evidence>
<dbReference type="InterPro" id="IPR023376">
    <property type="entry name" value="YqcC-like_dom"/>
</dbReference>
<accession>A0A0H4HZS7</accession>